<dbReference type="Pfam" id="PF13912">
    <property type="entry name" value="zf-C2H2_6"/>
    <property type="match status" value="1"/>
</dbReference>
<dbReference type="FunFam" id="3.30.160.60:FF:000100">
    <property type="entry name" value="Zinc finger 45-like"/>
    <property type="match status" value="1"/>
</dbReference>
<evidence type="ECO:0000256" key="4">
    <source>
        <dbReference type="ARBA" id="ARBA00022833"/>
    </source>
</evidence>
<evidence type="ECO:0000256" key="7">
    <source>
        <dbReference type="PROSITE-ProRule" id="PRU00042"/>
    </source>
</evidence>
<dbReference type="PROSITE" id="PS50157">
    <property type="entry name" value="ZINC_FINGER_C2H2_2"/>
    <property type="match status" value="1"/>
</dbReference>
<evidence type="ECO:0000256" key="1">
    <source>
        <dbReference type="ARBA" id="ARBA00022723"/>
    </source>
</evidence>
<dbReference type="PROSITE" id="PS00028">
    <property type="entry name" value="ZINC_FINGER_C2H2_1"/>
    <property type="match status" value="2"/>
</dbReference>
<name>A0A8J6C952_DIALT</name>
<evidence type="ECO:0000256" key="8">
    <source>
        <dbReference type="SAM" id="MobiDB-lite"/>
    </source>
</evidence>
<dbReference type="PANTHER" id="PTHR24379:SF121">
    <property type="entry name" value="C2H2-TYPE DOMAIN-CONTAINING PROTEIN"/>
    <property type="match status" value="1"/>
</dbReference>
<proteinExistence type="predicted"/>
<keyword evidence="5" id="KW-0805">Transcription regulation</keyword>
<evidence type="ECO:0000313" key="11">
    <source>
        <dbReference type="Proteomes" id="UP000751190"/>
    </source>
</evidence>
<dbReference type="PANTHER" id="PTHR24379">
    <property type="entry name" value="KRAB AND ZINC FINGER DOMAIN-CONTAINING"/>
    <property type="match status" value="1"/>
</dbReference>
<dbReference type="GO" id="GO:0008270">
    <property type="term" value="F:zinc ion binding"/>
    <property type="evidence" value="ECO:0007669"/>
    <property type="project" value="UniProtKB-KW"/>
</dbReference>
<dbReference type="OrthoDB" id="9406869at2759"/>
<sequence>MPTFASFTSTEMDARAAGVHVHLALGDDASDDAILCSPCTSTAGPSSDCCDVDDAMSAALDVDDAVDEPSAQADAPGKSTAPQKMAPVLLTQAEERSFTCEVCRKTFKRETNLMFHMATHRQQGAGDQHCWNAPVQCSACPKIFATKYQAKKHFLRRHFQGERRFACTRCNLKAFAVKEDLTTHMKTCGRTFACSCGARPRSLAALNKHCTQSGHTPAAAAAATAAAAAAAALGLSTPPATPTESPRGSPLQPQPESPTAVRHDQPFNADDVLITEHFLASIDASELLDAPLCADGFFSSDEDILTTLSSFVA</sequence>
<evidence type="ECO:0000259" key="9">
    <source>
        <dbReference type="PROSITE" id="PS50157"/>
    </source>
</evidence>
<keyword evidence="11" id="KW-1185">Reference proteome</keyword>
<keyword evidence="3 7" id="KW-0863">Zinc-finger</keyword>
<keyword evidence="6" id="KW-0804">Transcription</keyword>
<feature type="domain" description="C2H2-type" evidence="9">
    <location>
        <begin position="98"/>
        <end position="125"/>
    </location>
</feature>
<evidence type="ECO:0000256" key="5">
    <source>
        <dbReference type="ARBA" id="ARBA00023015"/>
    </source>
</evidence>
<dbReference type="InterPro" id="IPR013087">
    <property type="entry name" value="Znf_C2H2_type"/>
</dbReference>
<dbReference type="Gene3D" id="3.30.160.60">
    <property type="entry name" value="Classic Zinc Finger"/>
    <property type="match status" value="2"/>
</dbReference>
<gene>
    <name evidence="10" type="ORF">KFE25_001888</name>
</gene>
<dbReference type="InterPro" id="IPR055187">
    <property type="entry name" value="C2CH-3rd_BIRD-IDD"/>
</dbReference>
<organism evidence="10 11">
    <name type="scientific">Diacronema lutheri</name>
    <name type="common">Unicellular marine alga</name>
    <name type="synonym">Monochrysis lutheri</name>
    <dbReference type="NCBI Taxonomy" id="2081491"/>
    <lineage>
        <taxon>Eukaryota</taxon>
        <taxon>Haptista</taxon>
        <taxon>Haptophyta</taxon>
        <taxon>Pavlovophyceae</taxon>
        <taxon>Pavlovales</taxon>
        <taxon>Pavlovaceae</taxon>
        <taxon>Diacronema</taxon>
    </lineage>
</organism>
<evidence type="ECO:0000313" key="10">
    <source>
        <dbReference type="EMBL" id="KAG8466132.1"/>
    </source>
</evidence>
<dbReference type="AlphaFoldDB" id="A0A8J6C952"/>
<dbReference type="InterPro" id="IPR036236">
    <property type="entry name" value="Znf_C2H2_sf"/>
</dbReference>
<evidence type="ECO:0000256" key="2">
    <source>
        <dbReference type="ARBA" id="ARBA00022737"/>
    </source>
</evidence>
<dbReference type="SMART" id="SM00355">
    <property type="entry name" value="ZnF_C2H2"/>
    <property type="match status" value="3"/>
</dbReference>
<dbReference type="EMBL" id="JAGTXO010000008">
    <property type="protein sequence ID" value="KAG8466132.1"/>
    <property type="molecule type" value="Genomic_DNA"/>
</dbReference>
<dbReference type="SUPFAM" id="SSF57667">
    <property type="entry name" value="beta-beta-alpha zinc fingers"/>
    <property type="match status" value="2"/>
</dbReference>
<dbReference type="Proteomes" id="UP000751190">
    <property type="component" value="Unassembled WGS sequence"/>
</dbReference>
<keyword evidence="1" id="KW-0479">Metal-binding</keyword>
<dbReference type="Pfam" id="PF22995">
    <property type="entry name" value="C2CH-3rd_BIRD-IDD"/>
    <property type="match status" value="1"/>
</dbReference>
<comment type="caution">
    <text evidence="10">The sequence shown here is derived from an EMBL/GenBank/DDBJ whole genome shotgun (WGS) entry which is preliminary data.</text>
</comment>
<keyword evidence="2" id="KW-0677">Repeat</keyword>
<evidence type="ECO:0000256" key="6">
    <source>
        <dbReference type="ARBA" id="ARBA00023163"/>
    </source>
</evidence>
<feature type="region of interest" description="Disordered" evidence="8">
    <location>
        <begin position="236"/>
        <end position="264"/>
    </location>
</feature>
<protein>
    <recommendedName>
        <fullName evidence="9">C2H2-type domain-containing protein</fullName>
    </recommendedName>
</protein>
<accession>A0A8J6C952</accession>
<keyword evidence="4" id="KW-0862">Zinc</keyword>
<evidence type="ECO:0000256" key="3">
    <source>
        <dbReference type="ARBA" id="ARBA00022771"/>
    </source>
</evidence>
<reference evidence="10" key="1">
    <citation type="submission" date="2021-05" db="EMBL/GenBank/DDBJ databases">
        <title>The genome of the haptophyte Pavlova lutheri (Diacronema luteri, Pavlovales) - a model for lipid biosynthesis in eukaryotic algae.</title>
        <authorList>
            <person name="Hulatt C.J."/>
            <person name="Posewitz M.C."/>
        </authorList>
    </citation>
    <scope>NUCLEOTIDE SEQUENCE</scope>
    <source>
        <strain evidence="10">NIVA-4/92</strain>
    </source>
</reference>